<dbReference type="PANTHER" id="PTHR30093">
    <property type="entry name" value="GENERAL SECRETION PATHWAY PROTEIN G"/>
    <property type="match status" value="1"/>
</dbReference>
<feature type="domain" description="DUF1559" evidence="1">
    <location>
        <begin position="35"/>
        <end position="298"/>
    </location>
</feature>
<dbReference type="RefSeq" id="WP_145080099.1">
    <property type="nucleotide sequence ID" value="NZ_CP036298.1"/>
</dbReference>
<accession>A0A518G9L4</accession>
<evidence type="ECO:0000313" key="2">
    <source>
        <dbReference type="EMBL" id="QDV25269.1"/>
    </source>
</evidence>
<name>A0A518G9L4_9BACT</name>
<proteinExistence type="predicted"/>
<protein>
    <recommendedName>
        <fullName evidence="1">DUF1559 domain-containing protein</fullName>
    </recommendedName>
</protein>
<organism evidence="2 3">
    <name type="scientific">Aureliella helgolandensis</name>
    <dbReference type="NCBI Taxonomy" id="2527968"/>
    <lineage>
        <taxon>Bacteria</taxon>
        <taxon>Pseudomonadati</taxon>
        <taxon>Planctomycetota</taxon>
        <taxon>Planctomycetia</taxon>
        <taxon>Pirellulales</taxon>
        <taxon>Pirellulaceae</taxon>
        <taxon>Aureliella</taxon>
    </lineage>
</organism>
<dbReference type="Pfam" id="PF07596">
    <property type="entry name" value="SBP_bac_10"/>
    <property type="match status" value="1"/>
</dbReference>
<dbReference type="InterPro" id="IPR045584">
    <property type="entry name" value="Pilin-like"/>
</dbReference>
<dbReference type="EMBL" id="CP036298">
    <property type="protein sequence ID" value="QDV25269.1"/>
    <property type="molecule type" value="Genomic_DNA"/>
</dbReference>
<sequence>MPRDRRLRTGLTLVETLVVCVVIGILLTLLLTGVQAARSMARRSACLFNFKQVALALQNYESASKRFPAGMMRGEGWLVKILPHIEQTALLEEVRNHLEASDGMPFRTPVAVYICPEDPQHSRLGASTSMAGNTGVWPVATGFSGMFSPIGEAFARMGYSGAGEVAIVDVSDGLSATIAISEILHANYTQERLRVNWNLQEQFGVAEGEGLRAKCESLPHAPKSSGYVGDMSSRGTPWTSGDMGATLYNHLSVPNSPSCYNCTDVMSASIAASSAHSGLINCAFADGHVTPIHSAVDLKVWREMGSRNGADELVSDSF</sequence>
<dbReference type="SUPFAM" id="SSF54523">
    <property type="entry name" value="Pili subunits"/>
    <property type="match status" value="1"/>
</dbReference>
<dbReference type="Gene3D" id="3.30.700.10">
    <property type="entry name" value="Glycoprotein, Type 4 Pilin"/>
    <property type="match status" value="1"/>
</dbReference>
<evidence type="ECO:0000259" key="1">
    <source>
        <dbReference type="Pfam" id="PF07596"/>
    </source>
</evidence>
<evidence type="ECO:0000313" key="3">
    <source>
        <dbReference type="Proteomes" id="UP000318017"/>
    </source>
</evidence>
<dbReference type="PANTHER" id="PTHR30093:SF2">
    <property type="entry name" value="TYPE II SECRETION SYSTEM PROTEIN H"/>
    <property type="match status" value="1"/>
</dbReference>
<dbReference type="KEGG" id="ahel:Q31a_35920"/>
<dbReference type="Proteomes" id="UP000318017">
    <property type="component" value="Chromosome"/>
</dbReference>
<dbReference type="InterPro" id="IPR011453">
    <property type="entry name" value="DUF1559"/>
</dbReference>
<gene>
    <name evidence="2" type="ORF">Q31a_35920</name>
</gene>
<dbReference type="AlphaFoldDB" id="A0A518G9L4"/>
<reference evidence="2 3" key="1">
    <citation type="submission" date="2019-02" db="EMBL/GenBank/DDBJ databases">
        <title>Deep-cultivation of Planctomycetes and their phenomic and genomic characterization uncovers novel biology.</title>
        <authorList>
            <person name="Wiegand S."/>
            <person name="Jogler M."/>
            <person name="Boedeker C."/>
            <person name="Pinto D."/>
            <person name="Vollmers J."/>
            <person name="Rivas-Marin E."/>
            <person name="Kohn T."/>
            <person name="Peeters S.H."/>
            <person name="Heuer A."/>
            <person name="Rast P."/>
            <person name="Oberbeckmann S."/>
            <person name="Bunk B."/>
            <person name="Jeske O."/>
            <person name="Meyerdierks A."/>
            <person name="Storesund J.E."/>
            <person name="Kallscheuer N."/>
            <person name="Luecker S."/>
            <person name="Lage O.M."/>
            <person name="Pohl T."/>
            <person name="Merkel B.J."/>
            <person name="Hornburger P."/>
            <person name="Mueller R.-W."/>
            <person name="Bruemmer F."/>
            <person name="Labrenz M."/>
            <person name="Spormann A.M."/>
            <person name="Op den Camp H."/>
            <person name="Overmann J."/>
            <person name="Amann R."/>
            <person name="Jetten M.S.M."/>
            <person name="Mascher T."/>
            <person name="Medema M.H."/>
            <person name="Devos D.P."/>
            <person name="Kaster A.-K."/>
            <person name="Ovreas L."/>
            <person name="Rohde M."/>
            <person name="Galperin M.Y."/>
            <person name="Jogler C."/>
        </authorList>
    </citation>
    <scope>NUCLEOTIDE SEQUENCE [LARGE SCALE GENOMIC DNA]</scope>
    <source>
        <strain evidence="2 3">Q31a</strain>
    </source>
</reference>
<keyword evidence="3" id="KW-1185">Reference proteome</keyword>
<dbReference type="OrthoDB" id="236690at2"/>